<keyword evidence="1" id="KW-0472">Membrane</keyword>
<accession>A0ABS2DV71</accession>
<keyword evidence="1" id="KW-1133">Transmembrane helix</keyword>
<organism evidence="2 3">
    <name type="scientific">Sutterella massiliensis</name>
    <dbReference type="NCBI Taxonomy" id="1816689"/>
    <lineage>
        <taxon>Bacteria</taxon>
        <taxon>Pseudomonadati</taxon>
        <taxon>Pseudomonadota</taxon>
        <taxon>Betaproteobacteria</taxon>
        <taxon>Burkholderiales</taxon>
        <taxon>Sutterellaceae</taxon>
        <taxon>Sutterella</taxon>
    </lineage>
</organism>
<evidence type="ECO:0000256" key="1">
    <source>
        <dbReference type="SAM" id="Phobius"/>
    </source>
</evidence>
<keyword evidence="3" id="KW-1185">Reference proteome</keyword>
<dbReference type="Proteomes" id="UP000715095">
    <property type="component" value="Unassembled WGS sequence"/>
</dbReference>
<gene>
    <name evidence="2" type="ORF">H6A60_12005</name>
</gene>
<evidence type="ECO:0000313" key="2">
    <source>
        <dbReference type="EMBL" id="MBM6705189.1"/>
    </source>
</evidence>
<protein>
    <submittedName>
        <fullName evidence="2">Uncharacterized protein</fullName>
    </submittedName>
</protein>
<keyword evidence="1" id="KW-0812">Transmembrane</keyword>
<dbReference type="EMBL" id="JACJJC010000187">
    <property type="protein sequence ID" value="MBM6705189.1"/>
    <property type="molecule type" value="Genomic_DNA"/>
</dbReference>
<name>A0ABS2DV71_9BURK</name>
<feature type="transmembrane region" description="Helical" evidence="1">
    <location>
        <begin position="20"/>
        <end position="39"/>
    </location>
</feature>
<proteinExistence type="predicted"/>
<reference evidence="2 3" key="1">
    <citation type="journal article" date="2021" name="Sci. Rep.">
        <title>The distribution of antibiotic resistance genes in chicken gut microbiota commensals.</title>
        <authorList>
            <person name="Juricova H."/>
            <person name="Matiasovicova J."/>
            <person name="Kubasova T."/>
            <person name="Cejkova D."/>
            <person name="Rychlik I."/>
        </authorList>
    </citation>
    <scope>NUCLEOTIDE SEQUENCE [LARGE SCALE GENOMIC DNA]</scope>
    <source>
        <strain evidence="2 3">An829</strain>
    </source>
</reference>
<evidence type="ECO:0000313" key="3">
    <source>
        <dbReference type="Proteomes" id="UP000715095"/>
    </source>
</evidence>
<feature type="non-terminal residue" evidence="2">
    <location>
        <position position="93"/>
    </location>
</feature>
<comment type="caution">
    <text evidence="2">The sequence shown here is derived from an EMBL/GenBank/DDBJ whole genome shotgun (WGS) entry which is preliminary data.</text>
</comment>
<feature type="transmembrane region" description="Helical" evidence="1">
    <location>
        <begin position="45"/>
        <end position="62"/>
    </location>
</feature>
<sequence>MAIDYDPIAYEMPWRRNYELMSAGVWLTGATGYGIYAALGSFPAGPLLWIAGGMSAFGLLKLRKGLRLMRLQHHLAGTPLPVCTFDELQSICT</sequence>